<evidence type="ECO:0000313" key="2">
    <source>
        <dbReference type="EMBL" id="SDC63870.1"/>
    </source>
</evidence>
<keyword evidence="1" id="KW-0472">Membrane</keyword>
<evidence type="ECO:0000256" key="1">
    <source>
        <dbReference type="SAM" id="Phobius"/>
    </source>
</evidence>
<dbReference type="Proteomes" id="UP000198943">
    <property type="component" value="Unassembled WGS sequence"/>
</dbReference>
<feature type="transmembrane region" description="Helical" evidence="1">
    <location>
        <begin position="71"/>
        <end position="94"/>
    </location>
</feature>
<keyword evidence="1" id="KW-1133">Transmembrane helix</keyword>
<organism evidence="2 3">
    <name type="scientific">Succiniclasticum ruminis</name>
    <dbReference type="NCBI Taxonomy" id="40841"/>
    <lineage>
        <taxon>Bacteria</taxon>
        <taxon>Bacillati</taxon>
        <taxon>Bacillota</taxon>
        <taxon>Negativicutes</taxon>
        <taxon>Acidaminococcales</taxon>
        <taxon>Acidaminococcaceae</taxon>
        <taxon>Succiniclasticum</taxon>
    </lineage>
</organism>
<dbReference type="AlphaFoldDB" id="A0A1G6N7Q1"/>
<protein>
    <submittedName>
        <fullName evidence="2">Uncharacterized protein</fullName>
    </submittedName>
</protein>
<proteinExistence type="predicted"/>
<gene>
    <name evidence="2" type="ORF">SAMN04487864_11254</name>
</gene>
<keyword evidence="3" id="KW-1185">Reference proteome</keyword>
<feature type="transmembrane region" description="Helical" evidence="1">
    <location>
        <begin position="38"/>
        <end position="59"/>
    </location>
</feature>
<dbReference type="OrthoDB" id="1072289at2"/>
<keyword evidence="1" id="KW-0812">Transmembrane</keyword>
<dbReference type="RefSeq" id="WP_093730861.1">
    <property type="nucleotide sequence ID" value="NZ_FMYW01000012.1"/>
</dbReference>
<dbReference type="EMBL" id="FMYW01000012">
    <property type="protein sequence ID" value="SDC63870.1"/>
    <property type="molecule type" value="Genomic_DNA"/>
</dbReference>
<reference evidence="3" key="1">
    <citation type="submission" date="2016-10" db="EMBL/GenBank/DDBJ databases">
        <authorList>
            <person name="Varghese N."/>
            <person name="Submissions S."/>
        </authorList>
    </citation>
    <scope>NUCLEOTIDE SEQUENCE [LARGE SCALE GENOMIC DNA]</scope>
    <source>
        <strain evidence="3">DSM 11005</strain>
    </source>
</reference>
<name>A0A1G6N7Q1_9FIRM</name>
<evidence type="ECO:0000313" key="3">
    <source>
        <dbReference type="Proteomes" id="UP000198943"/>
    </source>
</evidence>
<accession>A0A1G6N7Q1</accession>
<sequence length="211" mass="23499">MTEQPVYESENITMCTDGKYRWVYELNLYKNPAIIKEVGRVMLISLVIVLVLISGFQIIDGIGTLAERLLFVAELAGILIVILVVITILGYLLYSYMMGGTYCALFEMDENGVCNKAQEKHIKKAELISAITVIAGLAGGRPGVVGTGMLASARTYMYTSFDSVKELEILPKQHLIRLNGTLDRNQVYAEEEDFAFVADFIRARCRNAKVI</sequence>